<keyword evidence="4" id="KW-1185">Reference proteome</keyword>
<dbReference type="AlphaFoldDB" id="A0A4S8KLJ1"/>
<feature type="coiled-coil region" evidence="1">
    <location>
        <begin position="160"/>
        <end position="205"/>
    </location>
</feature>
<feature type="region of interest" description="Disordered" evidence="2">
    <location>
        <begin position="36"/>
        <end position="123"/>
    </location>
</feature>
<evidence type="ECO:0000256" key="2">
    <source>
        <dbReference type="SAM" id="MobiDB-lite"/>
    </source>
</evidence>
<gene>
    <name evidence="3" type="ORF">K435DRAFT_813409</name>
</gene>
<feature type="compositionally biased region" description="Polar residues" evidence="2">
    <location>
        <begin position="86"/>
        <end position="117"/>
    </location>
</feature>
<keyword evidence="1" id="KW-0175">Coiled coil</keyword>
<feature type="compositionally biased region" description="Polar residues" evidence="2">
    <location>
        <begin position="67"/>
        <end position="76"/>
    </location>
</feature>
<dbReference type="Proteomes" id="UP000297245">
    <property type="component" value="Unassembled WGS sequence"/>
</dbReference>
<protein>
    <submittedName>
        <fullName evidence="3">Uncharacterized protein</fullName>
    </submittedName>
</protein>
<proteinExistence type="predicted"/>
<reference evidence="3 4" key="1">
    <citation type="journal article" date="2019" name="Nat. Ecol. Evol.">
        <title>Megaphylogeny resolves global patterns of mushroom evolution.</title>
        <authorList>
            <person name="Varga T."/>
            <person name="Krizsan K."/>
            <person name="Foldi C."/>
            <person name="Dima B."/>
            <person name="Sanchez-Garcia M."/>
            <person name="Sanchez-Ramirez S."/>
            <person name="Szollosi G.J."/>
            <person name="Szarkandi J.G."/>
            <person name="Papp V."/>
            <person name="Albert L."/>
            <person name="Andreopoulos W."/>
            <person name="Angelini C."/>
            <person name="Antonin V."/>
            <person name="Barry K.W."/>
            <person name="Bougher N.L."/>
            <person name="Buchanan P."/>
            <person name="Buyck B."/>
            <person name="Bense V."/>
            <person name="Catcheside P."/>
            <person name="Chovatia M."/>
            <person name="Cooper J."/>
            <person name="Damon W."/>
            <person name="Desjardin D."/>
            <person name="Finy P."/>
            <person name="Geml J."/>
            <person name="Haridas S."/>
            <person name="Hughes K."/>
            <person name="Justo A."/>
            <person name="Karasinski D."/>
            <person name="Kautmanova I."/>
            <person name="Kiss B."/>
            <person name="Kocsube S."/>
            <person name="Kotiranta H."/>
            <person name="LaButti K.M."/>
            <person name="Lechner B.E."/>
            <person name="Liimatainen K."/>
            <person name="Lipzen A."/>
            <person name="Lukacs Z."/>
            <person name="Mihaltcheva S."/>
            <person name="Morgado L.N."/>
            <person name="Niskanen T."/>
            <person name="Noordeloos M.E."/>
            <person name="Ohm R.A."/>
            <person name="Ortiz-Santana B."/>
            <person name="Ovrebo C."/>
            <person name="Racz N."/>
            <person name="Riley R."/>
            <person name="Savchenko A."/>
            <person name="Shiryaev A."/>
            <person name="Soop K."/>
            <person name="Spirin V."/>
            <person name="Szebenyi C."/>
            <person name="Tomsovsky M."/>
            <person name="Tulloss R.E."/>
            <person name="Uehling J."/>
            <person name="Grigoriev I.V."/>
            <person name="Vagvolgyi C."/>
            <person name="Papp T."/>
            <person name="Martin F.M."/>
            <person name="Miettinen O."/>
            <person name="Hibbett D.S."/>
            <person name="Nagy L.G."/>
        </authorList>
    </citation>
    <scope>NUCLEOTIDE SEQUENCE [LARGE SCALE GENOMIC DNA]</scope>
    <source>
        <strain evidence="3 4">CBS 962.96</strain>
    </source>
</reference>
<sequence>MSMPDLPTYLTWNHLLAASVAGSAYSNTNNATLIYGGRDQVEERESWDKEERGGSQKRRQKGKIGQTERTVPSPSHNVPIDPSLPHATSSNPTDLRPASTANRGRSNTALASSSTVEPLSKKRKLSMAESLQETITTSRQSILQAHSLKQKTRVEIEERRLAFEREKELNQQEAQRLELEDRKAAREHERTMMEASLELERLRRGISQ</sequence>
<organism evidence="3 4">
    <name type="scientific">Dendrothele bispora (strain CBS 962.96)</name>
    <dbReference type="NCBI Taxonomy" id="1314807"/>
    <lineage>
        <taxon>Eukaryota</taxon>
        <taxon>Fungi</taxon>
        <taxon>Dikarya</taxon>
        <taxon>Basidiomycota</taxon>
        <taxon>Agaricomycotina</taxon>
        <taxon>Agaricomycetes</taxon>
        <taxon>Agaricomycetidae</taxon>
        <taxon>Agaricales</taxon>
        <taxon>Agaricales incertae sedis</taxon>
        <taxon>Dendrothele</taxon>
    </lineage>
</organism>
<name>A0A4S8KLJ1_DENBC</name>
<dbReference type="EMBL" id="ML180924">
    <property type="protein sequence ID" value="THU76434.1"/>
    <property type="molecule type" value="Genomic_DNA"/>
</dbReference>
<evidence type="ECO:0000313" key="3">
    <source>
        <dbReference type="EMBL" id="THU76434.1"/>
    </source>
</evidence>
<evidence type="ECO:0000313" key="4">
    <source>
        <dbReference type="Proteomes" id="UP000297245"/>
    </source>
</evidence>
<evidence type="ECO:0000256" key="1">
    <source>
        <dbReference type="SAM" id="Coils"/>
    </source>
</evidence>
<accession>A0A4S8KLJ1</accession>
<feature type="compositionally biased region" description="Basic and acidic residues" evidence="2">
    <location>
        <begin position="39"/>
        <end position="54"/>
    </location>
</feature>